<dbReference type="EMBL" id="DS113420">
    <property type="protein sequence ID" value="EAY06585.1"/>
    <property type="molecule type" value="Genomic_DNA"/>
</dbReference>
<gene>
    <name evidence="3" type="ORF">TVAG_069550</name>
</gene>
<protein>
    <submittedName>
        <fullName evidence="3">Uncharacterized protein</fullName>
    </submittedName>
</protein>
<dbReference type="VEuPathDB" id="TrichDB:TVAG_069550"/>
<dbReference type="OMA" id="TTHIVET"/>
<evidence type="ECO:0000313" key="3">
    <source>
        <dbReference type="EMBL" id="EAY06585.1"/>
    </source>
</evidence>
<dbReference type="AlphaFoldDB" id="A2ELA8"/>
<dbReference type="VEuPathDB" id="TrichDB:TVAGG3_0003620"/>
<sequence length="456" mass="53229">MSDSSSSFYSVDSRTGHRCKFEAVCKDQQIRLQMAFAEIDKQKQQINLLQEKIKDMENLKAQEEAQNIRISAEQNKLQKGKFDKLNQQLTEIKDQKDIFEKRCSELNSDNIRLVQILQKQKAKLQSLKSYIIESEKNKETLMDQQAEETINLLRSKLSSTKEKLKELESQNNQLTQELQIKDAKGSTEINAAIQSLQNSVDSVTKENARLQLKADKYKNMKQQYEEMKIKADKLQNDLTRYTDVDNRLKSSDSTVESLQKVIDALRTENNLLKSKLENIPYQKLQSELIEIRFERDSLLTDLKKCEEKLSKKTDLESQNAELTKKVDELFQRLKDAAQRETDLSAKLQRQMTENGEILAVRRELASIQEELVEKEKKDAKVAEQICFYKSENKKLRNRVLQLEKYINREKSEKTEEKTVESSKKPGDGREITKTTTHIVETVQKHHRHRSHSKDQK</sequence>
<dbReference type="Proteomes" id="UP000001542">
    <property type="component" value="Unassembled WGS sequence"/>
</dbReference>
<dbReference type="SMR" id="A2ELA8"/>
<feature type="compositionally biased region" description="Basic residues" evidence="2">
    <location>
        <begin position="444"/>
        <end position="456"/>
    </location>
</feature>
<accession>A2ELA8</accession>
<dbReference type="STRING" id="5722.A2ELA8"/>
<feature type="coiled-coil region" evidence="1">
    <location>
        <begin position="32"/>
        <end position="275"/>
    </location>
</feature>
<feature type="region of interest" description="Disordered" evidence="2">
    <location>
        <begin position="409"/>
        <end position="456"/>
    </location>
</feature>
<dbReference type="KEGG" id="tva:4764463"/>
<keyword evidence="1" id="KW-0175">Coiled coil</keyword>
<evidence type="ECO:0000256" key="2">
    <source>
        <dbReference type="SAM" id="MobiDB-lite"/>
    </source>
</evidence>
<name>A2ELA8_TRIV3</name>
<evidence type="ECO:0000256" key="1">
    <source>
        <dbReference type="SAM" id="Coils"/>
    </source>
</evidence>
<reference evidence="3" key="1">
    <citation type="submission" date="2006-10" db="EMBL/GenBank/DDBJ databases">
        <authorList>
            <person name="Amadeo P."/>
            <person name="Zhao Q."/>
            <person name="Wortman J."/>
            <person name="Fraser-Liggett C."/>
            <person name="Carlton J."/>
        </authorList>
    </citation>
    <scope>NUCLEOTIDE SEQUENCE</scope>
    <source>
        <strain evidence="3">G3</strain>
    </source>
</reference>
<feature type="compositionally biased region" description="Basic and acidic residues" evidence="2">
    <location>
        <begin position="409"/>
        <end position="432"/>
    </location>
</feature>
<dbReference type="InParanoid" id="A2ELA8"/>
<organism evidence="3 4">
    <name type="scientific">Trichomonas vaginalis (strain ATCC PRA-98 / G3)</name>
    <dbReference type="NCBI Taxonomy" id="412133"/>
    <lineage>
        <taxon>Eukaryota</taxon>
        <taxon>Metamonada</taxon>
        <taxon>Parabasalia</taxon>
        <taxon>Trichomonadida</taxon>
        <taxon>Trichomonadidae</taxon>
        <taxon>Trichomonas</taxon>
    </lineage>
</organism>
<proteinExistence type="predicted"/>
<reference evidence="3" key="2">
    <citation type="journal article" date="2007" name="Science">
        <title>Draft genome sequence of the sexually transmitted pathogen Trichomonas vaginalis.</title>
        <authorList>
            <person name="Carlton J.M."/>
            <person name="Hirt R.P."/>
            <person name="Silva J.C."/>
            <person name="Delcher A.L."/>
            <person name="Schatz M."/>
            <person name="Zhao Q."/>
            <person name="Wortman J.R."/>
            <person name="Bidwell S.L."/>
            <person name="Alsmark U.C.M."/>
            <person name="Besteiro S."/>
            <person name="Sicheritz-Ponten T."/>
            <person name="Noel C.J."/>
            <person name="Dacks J.B."/>
            <person name="Foster P.G."/>
            <person name="Simillion C."/>
            <person name="Van de Peer Y."/>
            <person name="Miranda-Saavedra D."/>
            <person name="Barton G.J."/>
            <person name="Westrop G.D."/>
            <person name="Mueller S."/>
            <person name="Dessi D."/>
            <person name="Fiori P.L."/>
            <person name="Ren Q."/>
            <person name="Paulsen I."/>
            <person name="Zhang H."/>
            <person name="Bastida-Corcuera F.D."/>
            <person name="Simoes-Barbosa A."/>
            <person name="Brown M.T."/>
            <person name="Hayes R.D."/>
            <person name="Mukherjee M."/>
            <person name="Okumura C.Y."/>
            <person name="Schneider R."/>
            <person name="Smith A.J."/>
            <person name="Vanacova S."/>
            <person name="Villalvazo M."/>
            <person name="Haas B.J."/>
            <person name="Pertea M."/>
            <person name="Feldblyum T.V."/>
            <person name="Utterback T.R."/>
            <person name="Shu C.L."/>
            <person name="Osoegawa K."/>
            <person name="de Jong P.J."/>
            <person name="Hrdy I."/>
            <person name="Horvathova L."/>
            <person name="Zubacova Z."/>
            <person name="Dolezal P."/>
            <person name="Malik S.B."/>
            <person name="Logsdon J.M. Jr."/>
            <person name="Henze K."/>
            <person name="Gupta A."/>
            <person name="Wang C.C."/>
            <person name="Dunne R.L."/>
            <person name="Upcroft J.A."/>
            <person name="Upcroft P."/>
            <person name="White O."/>
            <person name="Salzberg S.L."/>
            <person name="Tang P."/>
            <person name="Chiu C.-H."/>
            <person name="Lee Y.-S."/>
            <person name="Embley T.M."/>
            <person name="Coombs G.H."/>
            <person name="Mottram J.C."/>
            <person name="Tachezy J."/>
            <person name="Fraser-Liggett C.M."/>
            <person name="Johnson P.J."/>
        </authorList>
    </citation>
    <scope>NUCLEOTIDE SEQUENCE [LARGE SCALE GENOMIC DNA]</scope>
    <source>
        <strain evidence="3">G3</strain>
    </source>
</reference>
<keyword evidence="4" id="KW-1185">Reference proteome</keyword>
<evidence type="ECO:0000313" key="4">
    <source>
        <dbReference type="Proteomes" id="UP000001542"/>
    </source>
</evidence>